<proteinExistence type="inferred from homology"/>
<dbReference type="AlphaFoldDB" id="A0A1M6WRV3"/>
<dbReference type="FunFam" id="3.40.50.300:FF:000032">
    <property type="entry name" value="Export ABC transporter ATP-binding protein"/>
    <property type="match status" value="1"/>
</dbReference>
<dbReference type="PROSITE" id="PS50893">
    <property type="entry name" value="ABC_TRANSPORTER_2"/>
    <property type="match status" value="1"/>
</dbReference>
<keyword evidence="7" id="KW-1185">Reference proteome</keyword>
<gene>
    <name evidence="6" type="ORF">SAMN04488087_2403</name>
</gene>
<reference evidence="7" key="1">
    <citation type="submission" date="2016-11" db="EMBL/GenBank/DDBJ databases">
        <authorList>
            <person name="Varghese N."/>
            <person name="Submissions S."/>
        </authorList>
    </citation>
    <scope>NUCLEOTIDE SEQUENCE [LARGE SCALE GENOMIC DNA]</scope>
    <source>
        <strain evidence="7">DSM 22212</strain>
    </source>
</reference>
<sequence>MPLLEVIDLWKSYPTGSGGRLQVLQGLHLTVEAGEVVAIVGESGTGKSTLLHLLGALDRPDRGEVRYDGRNIFTLDDEALADFRNRTIGFVFQFHHLLPEFTALENVAMPALIQGQTLREARPRALALLKLLGLADRAEHRPSMLSGGEQQRVAVARALMNRPAVVLADEPTGNLDVRTAETLHHEILRLSREVGQTFVIATHNLTLAAQADRVLRLEQGRLVPESIPS</sequence>
<dbReference type="SUPFAM" id="SSF52540">
    <property type="entry name" value="P-loop containing nucleoside triphosphate hydrolases"/>
    <property type="match status" value="1"/>
</dbReference>
<dbReference type="InterPro" id="IPR015854">
    <property type="entry name" value="ABC_transpr_LolD-like"/>
</dbReference>
<dbReference type="GO" id="GO:0022857">
    <property type="term" value="F:transmembrane transporter activity"/>
    <property type="evidence" value="ECO:0007669"/>
    <property type="project" value="TreeGrafter"/>
</dbReference>
<keyword evidence="3 6" id="KW-0067">ATP-binding</keyword>
<evidence type="ECO:0000256" key="1">
    <source>
        <dbReference type="ARBA" id="ARBA00022448"/>
    </source>
</evidence>
<dbReference type="Pfam" id="PF00005">
    <property type="entry name" value="ABC_tran"/>
    <property type="match status" value="1"/>
</dbReference>
<evidence type="ECO:0000313" key="6">
    <source>
        <dbReference type="EMBL" id="SHK96406.1"/>
    </source>
</evidence>
<protein>
    <submittedName>
        <fullName evidence="6">Lipoprotein-releasing system ATP-binding protein</fullName>
    </submittedName>
</protein>
<organism evidence="6 7">
    <name type="scientific">Rhodothermus profundi</name>
    <dbReference type="NCBI Taxonomy" id="633813"/>
    <lineage>
        <taxon>Bacteria</taxon>
        <taxon>Pseudomonadati</taxon>
        <taxon>Rhodothermota</taxon>
        <taxon>Rhodothermia</taxon>
        <taxon>Rhodothermales</taxon>
        <taxon>Rhodothermaceae</taxon>
        <taxon>Rhodothermus</taxon>
    </lineage>
</organism>
<dbReference type="SMART" id="SM00382">
    <property type="entry name" value="AAA"/>
    <property type="match status" value="1"/>
</dbReference>
<name>A0A1M6WRV3_9BACT</name>
<dbReference type="Proteomes" id="UP000185812">
    <property type="component" value="Unassembled WGS sequence"/>
</dbReference>
<evidence type="ECO:0000313" key="7">
    <source>
        <dbReference type="Proteomes" id="UP000185812"/>
    </source>
</evidence>
<comment type="similarity">
    <text evidence="4">Belongs to the ABC transporter superfamily. Macrolide exporter (TC 3.A.1.122) family.</text>
</comment>
<accession>A0A1M6WRV3</accession>
<dbReference type="InterPro" id="IPR017871">
    <property type="entry name" value="ABC_transporter-like_CS"/>
</dbReference>
<dbReference type="GO" id="GO:0005886">
    <property type="term" value="C:plasma membrane"/>
    <property type="evidence" value="ECO:0007669"/>
    <property type="project" value="TreeGrafter"/>
</dbReference>
<dbReference type="EMBL" id="FRAU01000009">
    <property type="protein sequence ID" value="SHK96406.1"/>
    <property type="molecule type" value="Genomic_DNA"/>
</dbReference>
<dbReference type="PANTHER" id="PTHR24220:SF689">
    <property type="entry name" value="LIPOPROTEIN-RELEASING SYSTEM ATP-BINDING PROTEIN LOLD"/>
    <property type="match status" value="1"/>
</dbReference>
<dbReference type="Gene3D" id="3.40.50.300">
    <property type="entry name" value="P-loop containing nucleotide triphosphate hydrolases"/>
    <property type="match status" value="1"/>
</dbReference>
<dbReference type="STRING" id="633813.SAMN04488087_2403"/>
<dbReference type="OrthoDB" id="9782239at2"/>
<keyword evidence="1" id="KW-0813">Transport</keyword>
<dbReference type="PANTHER" id="PTHR24220">
    <property type="entry name" value="IMPORT ATP-BINDING PROTEIN"/>
    <property type="match status" value="1"/>
</dbReference>
<dbReference type="InterPro" id="IPR017911">
    <property type="entry name" value="MacB-like_ATP-bd"/>
</dbReference>
<evidence type="ECO:0000256" key="2">
    <source>
        <dbReference type="ARBA" id="ARBA00022741"/>
    </source>
</evidence>
<dbReference type="RefSeq" id="WP_072716210.1">
    <property type="nucleotide sequence ID" value="NZ_FRAU01000009.1"/>
</dbReference>
<dbReference type="PROSITE" id="PS00211">
    <property type="entry name" value="ABC_TRANSPORTER_1"/>
    <property type="match status" value="1"/>
</dbReference>
<keyword evidence="6" id="KW-0449">Lipoprotein</keyword>
<keyword evidence="2" id="KW-0547">Nucleotide-binding</keyword>
<dbReference type="GO" id="GO:0098796">
    <property type="term" value="C:membrane protein complex"/>
    <property type="evidence" value="ECO:0007669"/>
    <property type="project" value="UniProtKB-ARBA"/>
</dbReference>
<dbReference type="InterPro" id="IPR027417">
    <property type="entry name" value="P-loop_NTPase"/>
</dbReference>
<evidence type="ECO:0000259" key="5">
    <source>
        <dbReference type="PROSITE" id="PS50893"/>
    </source>
</evidence>
<evidence type="ECO:0000256" key="3">
    <source>
        <dbReference type="ARBA" id="ARBA00022840"/>
    </source>
</evidence>
<dbReference type="GO" id="GO:0016887">
    <property type="term" value="F:ATP hydrolysis activity"/>
    <property type="evidence" value="ECO:0007669"/>
    <property type="project" value="InterPro"/>
</dbReference>
<dbReference type="InterPro" id="IPR003439">
    <property type="entry name" value="ABC_transporter-like_ATP-bd"/>
</dbReference>
<dbReference type="InterPro" id="IPR003593">
    <property type="entry name" value="AAA+_ATPase"/>
</dbReference>
<dbReference type="CDD" id="cd03255">
    <property type="entry name" value="ABC_MJ0796_LolCDE_FtsE"/>
    <property type="match status" value="1"/>
</dbReference>
<feature type="domain" description="ABC transporter" evidence="5">
    <location>
        <begin position="4"/>
        <end position="229"/>
    </location>
</feature>
<dbReference type="GO" id="GO:0005524">
    <property type="term" value="F:ATP binding"/>
    <property type="evidence" value="ECO:0007669"/>
    <property type="project" value="UniProtKB-KW"/>
</dbReference>
<evidence type="ECO:0000256" key="4">
    <source>
        <dbReference type="ARBA" id="ARBA00038388"/>
    </source>
</evidence>